<evidence type="ECO:0000313" key="7">
    <source>
        <dbReference type="Proteomes" id="UP001497516"/>
    </source>
</evidence>
<evidence type="ECO:0000259" key="5">
    <source>
        <dbReference type="SMART" id="SM00645"/>
    </source>
</evidence>
<protein>
    <recommendedName>
        <fullName evidence="5">Peptidase C1A papain C-terminal domain-containing protein</fullName>
    </recommendedName>
</protein>
<evidence type="ECO:0000256" key="1">
    <source>
        <dbReference type="ARBA" id="ARBA00008455"/>
    </source>
</evidence>
<proteinExistence type="inferred from homology"/>
<evidence type="ECO:0000256" key="3">
    <source>
        <dbReference type="ARBA" id="ARBA00022801"/>
    </source>
</evidence>
<dbReference type="InterPro" id="IPR025661">
    <property type="entry name" value="Pept_asp_AS"/>
</dbReference>
<dbReference type="SMART" id="SM00645">
    <property type="entry name" value="Pept_C1"/>
    <property type="match status" value="1"/>
</dbReference>
<name>A0AAV2FG70_9ROSI</name>
<dbReference type="EMBL" id="OZ034819">
    <property type="protein sequence ID" value="CAL1397017.1"/>
    <property type="molecule type" value="Genomic_DNA"/>
</dbReference>
<reference evidence="6 7" key="1">
    <citation type="submission" date="2024-04" db="EMBL/GenBank/DDBJ databases">
        <authorList>
            <person name="Fracassetti M."/>
        </authorList>
    </citation>
    <scope>NUCLEOTIDE SEQUENCE [LARGE SCALE GENOMIC DNA]</scope>
</reference>
<dbReference type="InterPro" id="IPR000668">
    <property type="entry name" value="Peptidase_C1A_C"/>
</dbReference>
<dbReference type="SUPFAM" id="SSF54001">
    <property type="entry name" value="Cysteine proteinases"/>
    <property type="match status" value="1"/>
</dbReference>
<dbReference type="GO" id="GO:0006508">
    <property type="term" value="P:proteolysis"/>
    <property type="evidence" value="ECO:0007669"/>
    <property type="project" value="UniProtKB-KW"/>
</dbReference>
<dbReference type="PROSITE" id="PS00640">
    <property type="entry name" value="THIOL_PROTEASE_ASN"/>
    <property type="match status" value="1"/>
</dbReference>
<gene>
    <name evidence="6" type="ORF">LTRI10_LOCUS37348</name>
</gene>
<dbReference type="Proteomes" id="UP001497516">
    <property type="component" value="Chromosome 6"/>
</dbReference>
<sequence length="216" mass="24347">MHAGTCCHHAIAIGLEAAYNIATKNDENPILLSVQELIENVRPDKESEGISGLKKVVRFIDDDGLSEAHEYRPYKSLLFEPQKKKNPTKAICCQNFRECNQVDEVTILQEVVQRPVVAILDATPTLQMWNKTFMESEGEEVFRGVNPQPAEEANLHAVLIVGYGTTVKRINYWIVRNSWGEGWGENGYGQIARASSREGGESLFYSYAIIELNRYP</sequence>
<keyword evidence="7" id="KW-1185">Reference proteome</keyword>
<comment type="similarity">
    <text evidence="1">Belongs to the peptidase C1 family.</text>
</comment>
<evidence type="ECO:0000256" key="2">
    <source>
        <dbReference type="ARBA" id="ARBA00022670"/>
    </source>
</evidence>
<evidence type="ECO:0000256" key="4">
    <source>
        <dbReference type="ARBA" id="ARBA00022807"/>
    </source>
</evidence>
<dbReference type="Pfam" id="PF00112">
    <property type="entry name" value="Peptidase_C1"/>
    <property type="match status" value="1"/>
</dbReference>
<accession>A0AAV2FG70</accession>
<keyword evidence="2" id="KW-0645">Protease</keyword>
<feature type="domain" description="Peptidase C1A papain C-terminal" evidence="5">
    <location>
        <begin position="9"/>
        <end position="209"/>
    </location>
</feature>
<dbReference type="GO" id="GO:0008234">
    <property type="term" value="F:cysteine-type peptidase activity"/>
    <property type="evidence" value="ECO:0007669"/>
    <property type="project" value="UniProtKB-KW"/>
</dbReference>
<dbReference type="Gene3D" id="3.90.70.10">
    <property type="entry name" value="Cysteine proteinases"/>
    <property type="match status" value="1"/>
</dbReference>
<keyword evidence="3" id="KW-0378">Hydrolase</keyword>
<dbReference type="InterPro" id="IPR013128">
    <property type="entry name" value="Peptidase_C1A"/>
</dbReference>
<dbReference type="InterPro" id="IPR038765">
    <property type="entry name" value="Papain-like_cys_pep_sf"/>
</dbReference>
<keyword evidence="4" id="KW-0788">Thiol protease</keyword>
<dbReference type="AlphaFoldDB" id="A0AAV2FG70"/>
<evidence type="ECO:0000313" key="6">
    <source>
        <dbReference type="EMBL" id="CAL1397017.1"/>
    </source>
</evidence>
<dbReference type="PANTHER" id="PTHR12411">
    <property type="entry name" value="CYSTEINE PROTEASE FAMILY C1-RELATED"/>
    <property type="match status" value="1"/>
</dbReference>
<organism evidence="6 7">
    <name type="scientific">Linum trigynum</name>
    <dbReference type="NCBI Taxonomy" id="586398"/>
    <lineage>
        <taxon>Eukaryota</taxon>
        <taxon>Viridiplantae</taxon>
        <taxon>Streptophyta</taxon>
        <taxon>Embryophyta</taxon>
        <taxon>Tracheophyta</taxon>
        <taxon>Spermatophyta</taxon>
        <taxon>Magnoliopsida</taxon>
        <taxon>eudicotyledons</taxon>
        <taxon>Gunneridae</taxon>
        <taxon>Pentapetalae</taxon>
        <taxon>rosids</taxon>
        <taxon>fabids</taxon>
        <taxon>Malpighiales</taxon>
        <taxon>Linaceae</taxon>
        <taxon>Linum</taxon>
    </lineage>
</organism>